<protein>
    <submittedName>
        <fullName evidence="1">Protein Sym1p</fullName>
    </submittedName>
</protein>
<keyword evidence="2" id="KW-1185">Reference proteome</keyword>
<name>A0ACA9YDH1_9ASCO</name>
<evidence type="ECO:0000313" key="2">
    <source>
        <dbReference type="Proteomes" id="UP001152531"/>
    </source>
</evidence>
<organism evidence="1 2">
    <name type="scientific">[Candida] jaroonii</name>
    <dbReference type="NCBI Taxonomy" id="467808"/>
    <lineage>
        <taxon>Eukaryota</taxon>
        <taxon>Fungi</taxon>
        <taxon>Dikarya</taxon>
        <taxon>Ascomycota</taxon>
        <taxon>Saccharomycotina</taxon>
        <taxon>Pichiomycetes</taxon>
        <taxon>Debaryomycetaceae</taxon>
        <taxon>Yamadazyma</taxon>
    </lineage>
</organism>
<dbReference type="EMBL" id="CALSDN010000012">
    <property type="protein sequence ID" value="CAH6723034.1"/>
    <property type="molecule type" value="Genomic_DNA"/>
</dbReference>
<gene>
    <name evidence="1" type="ORF">CLIB1444_12S02762</name>
</gene>
<dbReference type="Proteomes" id="UP001152531">
    <property type="component" value="Unassembled WGS sequence"/>
</dbReference>
<evidence type="ECO:0000313" key="1">
    <source>
        <dbReference type="EMBL" id="CAH6723034.1"/>
    </source>
</evidence>
<comment type="caution">
    <text evidence="1">The sequence shown here is derived from an EMBL/GenBank/DDBJ whole genome shotgun (WGS) entry which is preliminary data.</text>
</comment>
<sequence>MKFFHRYNELLKKYPYRTNMITTGILMGVGDSVAQRFFNHEDENGNRPPYDPLRTMRAWCYGSFIFSPLAVFWYGKTLPFIKNPFVSAIKREAWSGKRIEAFDIGFRIGIDQLILPGLVWIPLYNASMTLLAFREDPFNVIKEKLEKNWWNVLKTSWSVWPIFQLISFTVIPIHLRVFASNICSIGWNCFLSTVHNAKHHYKNKFLETVHELDESNVNFS</sequence>
<accession>A0ACA9YDH1</accession>
<proteinExistence type="predicted"/>
<reference evidence="1" key="1">
    <citation type="submission" date="2022-06" db="EMBL/GenBank/DDBJ databases">
        <authorList>
            <person name="Legras J.-L."/>
            <person name="Devillers H."/>
            <person name="Grondin C."/>
        </authorList>
    </citation>
    <scope>NUCLEOTIDE SEQUENCE</scope>
    <source>
        <strain evidence="1">CLIB 1444</strain>
    </source>
</reference>